<feature type="transmembrane region" description="Helical" evidence="1">
    <location>
        <begin position="50"/>
        <end position="69"/>
    </location>
</feature>
<organism evidence="2">
    <name type="scientific">Zea mays</name>
    <name type="common">Maize</name>
    <dbReference type="NCBI Taxonomy" id="4577"/>
    <lineage>
        <taxon>Eukaryota</taxon>
        <taxon>Viridiplantae</taxon>
        <taxon>Streptophyta</taxon>
        <taxon>Embryophyta</taxon>
        <taxon>Tracheophyta</taxon>
        <taxon>Spermatophyta</taxon>
        <taxon>Magnoliopsida</taxon>
        <taxon>Liliopsida</taxon>
        <taxon>Poales</taxon>
        <taxon>Poaceae</taxon>
        <taxon>PACMAD clade</taxon>
        <taxon>Panicoideae</taxon>
        <taxon>Andropogonodae</taxon>
        <taxon>Andropogoneae</taxon>
        <taxon>Tripsacinae</taxon>
        <taxon>Zea</taxon>
    </lineage>
</organism>
<protein>
    <submittedName>
        <fullName evidence="2">Uncharacterized protein</fullName>
    </submittedName>
</protein>
<dbReference type="EMBL" id="BT069079">
    <property type="protein sequence ID" value="ACN35976.1"/>
    <property type="molecule type" value="mRNA"/>
</dbReference>
<evidence type="ECO:0000313" key="2">
    <source>
        <dbReference type="EMBL" id="ACN35976.1"/>
    </source>
</evidence>
<sequence>MESSIQGSNIAVRDHVRNLSVQLYQQISQMLVIFSHHLQQLAHNQTRTPFLQGSCLTVAYSLFGLCVCVKRKRTLYLKESSAAWVV</sequence>
<accession>C0PLB0</accession>
<name>C0PLB0_MAIZE</name>
<reference evidence="2" key="2">
    <citation type="submission" date="2012-06" db="EMBL/GenBank/DDBJ databases">
        <authorList>
            <person name="Yu Y."/>
            <person name="Currie J."/>
            <person name="Lomeli R."/>
            <person name="Angelova A."/>
            <person name="Collura K."/>
            <person name="Wissotski M."/>
            <person name="Campos D."/>
            <person name="Kudrna D."/>
            <person name="Golser W."/>
            <person name="Ashely E."/>
            <person name="Descour A."/>
            <person name="Fernandes J."/>
            <person name="Soderlund C."/>
            <person name="Walbot V."/>
        </authorList>
    </citation>
    <scope>NUCLEOTIDE SEQUENCE</scope>
    <source>
        <strain evidence="2">B73</strain>
    </source>
</reference>
<proteinExistence type="evidence at transcript level"/>
<keyword evidence="1" id="KW-0472">Membrane</keyword>
<keyword evidence="1" id="KW-1133">Transmembrane helix</keyword>
<dbReference type="AlphaFoldDB" id="C0PLB0"/>
<reference evidence="2" key="1">
    <citation type="journal article" date="2009" name="PLoS Genet.">
        <title>Sequencing, mapping, and analysis of 27,455 maize full-length cDNAs.</title>
        <authorList>
            <person name="Soderlund C."/>
            <person name="Descour A."/>
            <person name="Kudrna D."/>
            <person name="Bomhoff M."/>
            <person name="Boyd L."/>
            <person name="Currie J."/>
            <person name="Angelova A."/>
            <person name="Collura K."/>
            <person name="Wissotski M."/>
            <person name="Ashley E."/>
            <person name="Morrow D."/>
            <person name="Fernandes J."/>
            <person name="Walbot V."/>
            <person name="Yu Y."/>
        </authorList>
    </citation>
    <scope>NUCLEOTIDE SEQUENCE</scope>
    <source>
        <strain evidence="2">B73</strain>
    </source>
</reference>
<keyword evidence="1" id="KW-0812">Transmembrane</keyword>
<evidence type="ECO:0000256" key="1">
    <source>
        <dbReference type="SAM" id="Phobius"/>
    </source>
</evidence>